<sequence length="198" mass="22763">MEEKVNELDNQKMISICLIGSERVGKTTLLKIWSNEEFESVYLKTDEIISKTLKVNHNNTTLEVTIWDCSGDEFKNTRGTVDSYVSNGPIHIFVISQSDKGSVVFLKGFINSIFYRKSNPKRKYIIVTHCDEEDCTEGLIDEITQTLHSKRYNVCCEEIEKIKSILNEIVIEYANEFLPKPELDSIQTPSKKSCCFLF</sequence>
<comment type="caution">
    <text evidence="1">The sequence shown here is derived from an EMBL/GenBank/DDBJ whole genome shotgun (WGS) entry which is preliminary data.</text>
</comment>
<dbReference type="EMBL" id="BDEQ01000001">
    <property type="protein sequence ID" value="GAT93742.1"/>
    <property type="molecule type" value="Genomic_DNA"/>
</dbReference>
<dbReference type="Gene3D" id="3.40.50.300">
    <property type="entry name" value="P-loop containing nucleotide triphosphate hydrolases"/>
    <property type="match status" value="1"/>
</dbReference>
<gene>
    <name evidence="1" type="ORF">CL6EHI_051750</name>
</gene>
<reference evidence="1 2" key="1">
    <citation type="submission" date="2016-05" db="EMBL/GenBank/DDBJ databases">
        <title>First whole genome sequencing of Entamoeba histolytica HM1:IMSS-clone-6.</title>
        <authorList>
            <person name="Mukherjee Avik.K."/>
            <person name="Izumyama S."/>
            <person name="Nakada-Tsukui K."/>
            <person name="Nozaki T."/>
        </authorList>
    </citation>
    <scope>NUCLEOTIDE SEQUENCE [LARGE SCALE GENOMIC DNA]</scope>
    <source>
        <strain evidence="1 2">HM1:IMSS clone 6</strain>
    </source>
</reference>
<dbReference type="InterPro" id="IPR027417">
    <property type="entry name" value="P-loop_NTPase"/>
</dbReference>
<dbReference type="Pfam" id="PF08477">
    <property type="entry name" value="Roc"/>
    <property type="match status" value="1"/>
</dbReference>
<dbReference type="SUPFAM" id="SSF52540">
    <property type="entry name" value="P-loop containing nucleoside triphosphate hydrolases"/>
    <property type="match status" value="1"/>
</dbReference>
<dbReference type="eggNOG" id="ENOG502R9SC">
    <property type="taxonomic scope" value="Eukaryota"/>
</dbReference>
<dbReference type="VEuPathDB" id="AmoebaDB:KM1_170620"/>
<dbReference type="AlphaFoldDB" id="A0A175JJY1"/>
<dbReference type="VEuPathDB" id="AmoebaDB:EHI5A_137270"/>
<dbReference type="Proteomes" id="UP000078387">
    <property type="component" value="Unassembled WGS sequence"/>
</dbReference>
<accession>A0A175JJY1</accession>
<dbReference type="VEuPathDB" id="AmoebaDB:EHI7A_093570"/>
<organism evidence="1 2">
    <name type="scientific">Entamoeba histolytica</name>
    <dbReference type="NCBI Taxonomy" id="5759"/>
    <lineage>
        <taxon>Eukaryota</taxon>
        <taxon>Amoebozoa</taxon>
        <taxon>Evosea</taxon>
        <taxon>Archamoebae</taxon>
        <taxon>Mastigamoebida</taxon>
        <taxon>Entamoebidae</taxon>
        <taxon>Entamoeba</taxon>
    </lineage>
</organism>
<protein>
    <recommendedName>
        <fullName evidence="3">Small GTPase</fullName>
    </recommendedName>
</protein>
<evidence type="ECO:0000313" key="1">
    <source>
        <dbReference type="EMBL" id="GAT93742.1"/>
    </source>
</evidence>
<evidence type="ECO:0008006" key="3">
    <source>
        <dbReference type="Google" id="ProtNLM"/>
    </source>
</evidence>
<name>A0A175JJY1_ENTHI</name>
<dbReference type="VEuPathDB" id="AmoebaDB:EHI_051750"/>
<dbReference type="FunFam" id="3.40.50.300:FF:003327">
    <property type="entry name" value="Uncharacterized protein"/>
    <property type="match status" value="1"/>
</dbReference>
<proteinExistence type="predicted"/>
<evidence type="ECO:0000313" key="2">
    <source>
        <dbReference type="Proteomes" id="UP000078387"/>
    </source>
</evidence>